<dbReference type="AlphaFoldDB" id="A0A433SG46"/>
<evidence type="ECO:0000313" key="2">
    <source>
        <dbReference type="Proteomes" id="UP000286947"/>
    </source>
</evidence>
<dbReference type="EMBL" id="PQSP01000001">
    <property type="protein sequence ID" value="RUS67727.1"/>
    <property type="molecule type" value="Genomic_DNA"/>
</dbReference>
<dbReference type="RefSeq" id="WP_126977345.1">
    <property type="nucleotide sequence ID" value="NZ_PQSP01000001.1"/>
</dbReference>
<gene>
    <name evidence="1" type="ORF">CUZ56_00204</name>
</gene>
<name>A0A433SG46_9BURK</name>
<reference evidence="1 2" key="1">
    <citation type="submission" date="2018-01" db="EMBL/GenBank/DDBJ databases">
        <title>Saezia sanguinis gen. nov., sp. nov., in the order Burkholderiales isolated from human blood.</title>
        <authorList>
            <person name="Medina-Pascual M.J."/>
            <person name="Valdezate S."/>
            <person name="Monzon S."/>
            <person name="Cuesta I."/>
            <person name="Carrasco G."/>
            <person name="Villalon P."/>
            <person name="Saez-Nieto J.A."/>
        </authorList>
    </citation>
    <scope>NUCLEOTIDE SEQUENCE [LARGE SCALE GENOMIC DNA]</scope>
    <source>
        <strain evidence="1 2">CNM695-12</strain>
    </source>
</reference>
<protein>
    <submittedName>
        <fullName evidence="1">Uncharacterized protein</fullName>
    </submittedName>
</protein>
<organism evidence="1 2">
    <name type="scientific">Saezia sanguinis</name>
    <dbReference type="NCBI Taxonomy" id="1965230"/>
    <lineage>
        <taxon>Bacteria</taxon>
        <taxon>Pseudomonadati</taxon>
        <taxon>Pseudomonadota</taxon>
        <taxon>Betaproteobacteria</taxon>
        <taxon>Burkholderiales</taxon>
        <taxon>Saeziaceae</taxon>
        <taxon>Saezia</taxon>
    </lineage>
</organism>
<accession>A0A433SG46</accession>
<comment type="caution">
    <text evidence="1">The sequence shown here is derived from an EMBL/GenBank/DDBJ whole genome shotgun (WGS) entry which is preliminary data.</text>
</comment>
<keyword evidence="2" id="KW-1185">Reference proteome</keyword>
<proteinExistence type="predicted"/>
<sequence length="176" mass="20203">MSLSLSVKLFVPVEIKVSELIQKTEKIFNELLGLTQELELEFLNSDTREKIDKIELEKCAAFFDRKWSHDGCSLYYSWNEYWEELGYGEQYDFALGTMGLDSSMPMTAIEIAMLIAVAKMGGVNRLMDTQSLLGDGDEYGYISVDDILAKKVTGYSDVYTAAQAFYKKLDYRRFRQ</sequence>
<dbReference type="Proteomes" id="UP000286947">
    <property type="component" value="Unassembled WGS sequence"/>
</dbReference>
<evidence type="ECO:0000313" key="1">
    <source>
        <dbReference type="EMBL" id="RUS67727.1"/>
    </source>
</evidence>